<name>A0ABQ5LS27_9RHOB</name>
<evidence type="ECO:0000256" key="1">
    <source>
        <dbReference type="ARBA" id="ARBA00022679"/>
    </source>
</evidence>
<dbReference type="PANTHER" id="PTHR10605">
    <property type="entry name" value="HEPARAN SULFATE SULFOTRANSFERASE"/>
    <property type="match status" value="1"/>
</dbReference>
<dbReference type="RefSeq" id="WP_281841780.1">
    <property type="nucleotide sequence ID" value="NZ_BROH01000004.1"/>
</dbReference>
<dbReference type="Pfam" id="PF13469">
    <property type="entry name" value="Sulfotransfer_3"/>
    <property type="match status" value="1"/>
</dbReference>
<dbReference type="SUPFAM" id="SSF52540">
    <property type="entry name" value="P-loop containing nucleoside triphosphate hydrolases"/>
    <property type="match status" value="1"/>
</dbReference>
<dbReference type="PANTHER" id="PTHR10605:SF56">
    <property type="entry name" value="BIFUNCTIONAL HEPARAN SULFATE N-DEACETYLASE_N-SULFOTRANSFERASE"/>
    <property type="match status" value="1"/>
</dbReference>
<gene>
    <name evidence="2" type="ORF">STA1M1_16650</name>
</gene>
<evidence type="ECO:0008006" key="4">
    <source>
        <dbReference type="Google" id="ProtNLM"/>
    </source>
</evidence>
<proteinExistence type="predicted"/>
<dbReference type="Proteomes" id="UP001144205">
    <property type="component" value="Unassembled WGS sequence"/>
</dbReference>
<protein>
    <recommendedName>
        <fullName evidence="4">Sulfotransferase</fullName>
    </recommendedName>
</protein>
<dbReference type="EMBL" id="BROH01000004">
    <property type="protein sequence ID" value="GKY87796.1"/>
    <property type="molecule type" value="Genomic_DNA"/>
</dbReference>
<dbReference type="InterPro" id="IPR027417">
    <property type="entry name" value="P-loop_NTPase"/>
</dbReference>
<evidence type="ECO:0000313" key="3">
    <source>
        <dbReference type="Proteomes" id="UP001144205"/>
    </source>
</evidence>
<sequence length="287" mass="32564">MTGQTFIYCVGAAKAGTSWLFDVLFHHAEAHFPAVKEMHYWDVLENGTGGFFREQSLKRLDWLQMRRAQVTDPEVNAYQDRSMADIRGWLDAFDGQTRNDDAYLDFLGRGRGGAKVIGDFTPSYALLEKPSFKAMAGVMERVKFIFLLRDPVARAWSHIRMDNGDKGEAAALAKFDDFLNGGEQNIARRNNYRRTLNKLLDVIPRENLFVEFYERLFTPEAVARLMGFLGLAPVQPDFAKQVNRSAEIALDPARQAAARDLLAPQYNFVSKFMGELPPAWTDRQVVA</sequence>
<evidence type="ECO:0000313" key="2">
    <source>
        <dbReference type="EMBL" id="GKY87796.1"/>
    </source>
</evidence>
<accession>A0ABQ5LS27</accession>
<dbReference type="Gene3D" id="3.40.50.300">
    <property type="entry name" value="P-loop containing nucleotide triphosphate hydrolases"/>
    <property type="match status" value="1"/>
</dbReference>
<organism evidence="2 3">
    <name type="scientific">Sinisalibacter aestuarii</name>
    <dbReference type="NCBI Taxonomy" id="2949426"/>
    <lineage>
        <taxon>Bacteria</taxon>
        <taxon>Pseudomonadati</taxon>
        <taxon>Pseudomonadota</taxon>
        <taxon>Alphaproteobacteria</taxon>
        <taxon>Rhodobacterales</taxon>
        <taxon>Roseobacteraceae</taxon>
        <taxon>Sinisalibacter</taxon>
    </lineage>
</organism>
<keyword evidence="3" id="KW-1185">Reference proteome</keyword>
<reference evidence="2" key="1">
    <citation type="journal article" date="2023" name="Int. J. Syst. Evol. Microbiol.">
        <title>Sinisalibacter aestuarii sp. nov., isolated from estuarine sediment of the Arakawa River.</title>
        <authorList>
            <person name="Arafat S.T."/>
            <person name="Hirano S."/>
            <person name="Sato A."/>
            <person name="Takeuchi K."/>
            <person name="Yasuda T."/>
            <person name="Terahara T."/>
            <person name="Hamada M."/>
            <person name="Kobayashi T."/>
        </authorList>
    </citation>
    <scope>NUCLEOTIDE SEQUENCE</scope>
    <source>
        <strain evidence="2">B-399</strain>
    </source>
</reference>
<dbReference type="InterPro" id="IPR037359">
    <property type="entry name" value="NST/OST"/>
</dbReference>
<keyword evidence="1" id="KW-0808">Transferase</keyword>
<comment type="caution">
    <text evidence="2">The sequence shown here is derived from an EMBL/GenBank/DDBJ whole genome shotgun (WGS) entry which is preliminary data.</text>
</comment>